<organism evidence="1">
    <name type="scientific">Haptolina ericina</name>
    <dbReference type="NCBI Taxonomy" id="156174"/>
    <lineage>
        <taxon>Eukaryota</taxon>
        <taxon>Haptista</taxon>
        <taxon>Haptophyta</taxon>
        <taxon>Prymnesiophyceae</taxon>
        <taxon>Prymnesiales</taxon>
        <taxon>Prymnesiaceae</taxon>
        <taxon>Haptolina</taxon>
    </lineage>
</organism>
<accession>A0A7S3F7E3</accession>
<sequence>MVMPALLRTWLNPSSEADLVPSRVLCNTGTGDVPCTDEIEIRFINADNSTERREVMQKSLSELTSGSSLLRGFQRTAAIKGICSSGGGASMCESGGACTFSENVELKNGNTLMTPLDSLAPTGQMYYTTIEQGGASALGGNLGCWSSHYAAIQDFIAGNPPTEFMLLLEDDVAVWPQFFDELPSLLAELPHDAAWHALRFSTWNTLWQPDQLSDTSWYHVRHAGSIYDDLIAPGLRDFSSFSASTIVPELLQHVADGVPIPTGDLFTLRNPNIVFELKNGTVFYMGSHATLLQRSTAQQLLDHFAACGAGNPDIEGYRDMSSMSAWEYHALSNRQCGNCTRVSPVCKSMLAAATCVAPLHVYTLQRPDLLNFTVETATSTISDSLDPWRHTIPSAPPKAMAAALRSQTQSEQWPLNEVQEVWPPFSPMATTLAGLASKFTPVIHGLLGALGLKLAQGGQLLIPIHQTPS</sequence>
<dbReference type="AlphaFoldDB" id="A0A7S3F7E3"/>
<protein>
    <recommendedName>
        <fullName evidence="2">Glycosyltransferase family 25 protein</fullName>
    </recommendedName>
</protein>
<evidence type="ECO:0008006" key="2">
    <source>
        <dbReference type="Google" id="ProtNLM"/>
    </source>
</evidence>
<dbReference type="EMBL" id="HBHX01051201">
    <property type="protein sequence ID" value="CAE0130655.1"/>
    <property type="molecule type" value="Transcribed_RNA"/>
</dbReference>
<gene>
    <name evidence="1" type="ORF">HERI1096_LOCUS28282</name>
</gene>
<name>A0A7S3F7E3_9EUKA</name>
<reference evidence="1" key="1">
    <citation type="submission" date="2021-01" db="EMBL/GenBank/DDBJ databases">
        <authorList>
            <person name="Corre E."/>
            <person name="Pelletier E."/>
            <person name="Niang G."/>
            <person name="Scheremetjew M."/>
            <person name="Finn R."/>
            <person name="Kale V."/>
            <person name="Holt S."/>
            <person name="Cochrane G."/>
            <person name="Meng A."/>
            <person name="Brown T."/>
            <person name="Cohen L."/>
        </authorList>
    </citation>
    <scope>NUCLEOTIDE SEQUENCE</scope>
    <source>
        <strain evidence="1">CCMP281</strain>
    </source>
</reference>
<proteinExistence type="predicted"/>
<evidence type="ECO:0000313" key="1">
    <source>
        <dbReference type="EMBL" id="CAE0130655.1"/>
    </source>
</evidence>